<proteinExistence type="predicted"/>
<sequence length="105" mass="12298">MSLDMYYKSGLIRKARCQISDDMLPILYQIHDNAKFPRLTWLINNIYENPQIRPDVAKELANEMLGFEKLILSLHLPFPRLALQKMHTFFVGAATHQQVIYTVSY</sequence>
<comment type="caution">
    <text evidence="1">The sequence shown here is derived from an EMBL/GenBank/DDBJ whole genome shotgun (WGS) entry which is preliminary data.</text>
</comment>
<dbReference type="RefSeq" id="WP_058024684.1">
    <property type="nucleotide sequence ID" value="NZ_LNDJ01000064.1"/>
</dbReference>
<name>A0A0T6DRT1_9GAMM</name>
<evidence type="ECO:0000313" key="1">
    <source>
        <dbReference type="EMBL" id="KRU22530.1"/>
    </source>
</evidence>
<dbReference type="EMBL" id="LNDJ01000064">
    <property type="protein sequence ID" value="KRU22530.1"/>
    <property type="molecule type" value="Genomic_DNA"/>
</dbReference>
<keyword evidence="2" id="KW-1185">Reference proteome</keyword>
<accession>A0A0T6DRT1</accession>
<dbReference type="AlphaFoldDB" id="A0A0T6DRT1"/>
<organism evidence="1 2">
    <name type="scientific">Psychrobacter piscatorii</name>
    <dbReference type="NCBI Taxonomy" id="554343"/>
    <lineage>
        <taxon>Bacteria</taxon>
        <taxon>Pseudomonadati</taxon>
        <taxon>Pseudomonadota</taxon>
        <taxon>Gammaproteobacteria</taxon>
        <taxon>Moraxellales</taxon>
        <taxon>Moraxellaceae</taxon>
        <taxon>Psychrobacter</taxon>
    </lineage>
</organism>
<gene>
    <name evidence="1" type="ORF">AS194_07955</name>
</gene>
<dbReference type="STRING" id="554343.AS194_07955"/>
<protein>
    <submittedName>
        <fullName evidence="1">Uncharacterized protein</fullName>
    </submittedName>
</protein>
<dbReference type="Proteomes" id="UP000051202">
    <property type="component" value="Unassembled WGS sequence"/>
</dbReference>
<reference evidence="1 2" key="1">
    <citation type="submission" date="2015-11" db="EMBL/GenBank/DDBJ databases">
        <title>Permanent draft genome of Psychrobacter piscatorii LQ58.</title>
        <authorList>
            <person name="Zhou M."/>
            <person name="Dong B."/>
            <person name="Liu Q."/>
        </authorList>
    </citation>
    <scope>NUCLEOTIDE SEQUENCE [LARGE SCALE GENOMIC DNA]</scope>
    <source>
        <strain evidence="1 2">LQ58</strain>
    </source>
</reference>
<evidence type="ECO:0000313" key="2">
    <source>
        <dbReference type="Proteomes" id="UP000051202"/>
    </source>
</evidence>